<dbReference type="InterPro" id="IPR001279">
    <property type="entry name" value="Metallo-B-lactamas"/>
</dbReference>
<dbReference type="GO" id="GO:0046872">
    <property type="term" value="F:metal ion binding"/>
    <property type="evidence" value="ECO:0007669"/>
    <property type="project" value="UniProtKB-KW"/>
</dbReference>
<organism evidence="6 7">
    <name type="scientific">Arboricoccus pini</name>
    <dbReference type="NCBI Taxonomy" id="1963835"/>
    <lineage>
        <taxon>Bacteria</taxon>
        <taxon>Pseudomonadati</taxon>
        <taxon>Pseudomonadota</taxon>
        <taxon>Alphaproteobacteria</taxon>
        <taxon>Geminicoccales</taxon>
        <taxon>Geminicoccaceae</taxon>
        <taxon>Arboricoccus</taxon>
    </lineage>
</organism>
<proteinExistence type="predicted"/>
<feature type="domain" description="Metallo-beta-lactamase" evidence="5">
    <location>
        <begin position="15"/>
        <end position="201"/>
    </location>
</feature>
<dbReference type="OrthoDB" id="9802991at2"/>
<dbReference type="Pfam" id="PF00753">
    <property type="entry name" value="Lactamase_B"/>
    <property type="match status" value="1"/>
</dbReference>
<dbReference type="AlphaFoldDB" id="A0A212RZQ5"/>
<name>A0A212RZQ5_9PROT</name>
<gene>
    <name evidence="6" type="ORF">SAMN07250955_1184</name>
</gene>
<dbReference type="InterPro" id="IPR051453">
    <property type="entry name" value="MBL_Glyoxalase_II"/>
</dbReference>
<sequence length="219" mass="23533">MGEFKGMMVQVTSIRQNCTIWWDETNKLATVVDPGGDVDKLMEATGGQGLDVEQILLTHGHVDHAAGATVLRERLVARSGHPVPILGPDERDRFLLDDLAQSGAKFGITEAAPVTPDRWLKEGDTVTIGGRPFAVLHCPGHTPGSLVYLATELKLALVGDVLFKGSVGRTDFAYGDHEALIQAIRTKLLPLPDDIGFIPGHGHGSTIGAERKSNPFLQD</sequence>
<evidence type="ECO:0000256" key="4">
    <source>
        <dbReference type="ARBA" id="ARBA00022833"/>
    </source>
</evidence>
<dbReference type="GO" id="GO:0016787">
    <property type="term" value="F:hydrolase activity"/>
    <property type="evidence" value="ECO:0007669"/>
    <property type="project" value="UniProtKB-KW"/>
</dbReference>
<keyword evidence="7" id="KW-1185">Reference proteome</keyword>
<dbReference type="PANTHER" id="PTHR46233:SF3">
    <property type="entry name" value="HYDROXYACYLGLUTATHIONE HYDROLASE GLOC"/>
    <property type="match status" value="1"/>
</dbReference>
<evidence type="ECO:0000256" key="2">
    <source>
        <dbReference type="ARBA" id="ARBA00022723"/>
    </source>
</evidence>
<keyword evidence="3" id="KW-0378">Hydrolase</keyword>
<dbReference type="Proteomes" id="UP000197065">
    <property type="component" value="Unassembled WGS sequence"/>
</dbReference>
<dbReference type="RefSeq" id="WP_088562831.1">
    <property type="nucleotide sequence ID" value="NZ_FYEH01000018.1"/>
</dbReference>
<dbReference type="Gene3D" id="3.60.15.10">
    <property type="entry name" value="Ribonuclease Z/Hydroxyacylglutathione hydrolase-like"/>
    <property type="match status" value="1"/>
</dbReference>
<dbReference type="EMBL" id="FYEH01000018">
    <property type="protein sequence ID" value="SNB78148.1"/>
    <property type="molecule type" value="Genomic_DNA"/>
</dbReference>
<keyword evidence="2" id="KW-0479">Metal-binding</keyword>
<dbReference type="InterPro" id="IPR036866">
    <property type="entry name" value="RibonucZ/Hydroxyglut_hydro"/>
</dbReference>
<protein>
    <submittedName>
        <fullName evidence="6">Glyoxylase, beta-lactamase superfamily II</fullName>
    </submittedName>
</protein>
<evidence type="ECO:0000259" key="5">
    <source>
        <dbReference type="SMART" id="SM00849"/>
    </source>
</evidence>
<evidence type="ECO:0000313" key="6">
    <source>
        <dbReference type="EMBL" id="SNB78148.1"/>
    </source>
</evidence>
<comment type="cofactor">
    <cofactor evidence="1">
        <name>Zn(2+)</name>
        <dbReference type="ChEBI" id="CHEBI:29105"/>
    </cofactor>
</comment>
<evidence type="ECO:0000256" key="1">
    <source>
        <dbReference type="ARBA" id="ARBA00001947"/>
    </source>
</evidence>
<dbReference type="SUPFAM" id="SSF56281">
    <property type="entry name" value="Metallo-hydrolase/oxidoreductase"/>
    <property type="match status" value="1"/>
</dbReference>
<accession>A0A212RZQ5</accession>
<keyword evidence="4" id="KW-0862">Zinc</keyword>
<evidence type="ECO:0000256" key="3">
    <source>
        <dbReference type="ARBA" id="ARBA00022801"/>
    </source>
</evidence>
<dbReference type="SMART" id="SM00849">
    <property type="entry name" value="Lactamase_B"/>
    <property type="match status" value="1"/>
</dbReference>
<dbReference type="PANTHER" id="PTHR46233">
    <property type="entry name" value="HYDROXYACYLGLUTATHIONE HYDROLASE GLOC"/>
    <property type="match status" value="1"/>
</dbReference>
<reference evidence="6 7" key="1">
    <citation type="submission" date="2017-06" db="EMBL/GenBank/DDBJ databases">
        <authorList>
            <person name="Kim H.J."/>
            <person name="Triplett B.A."/>
        </authorList>
    </citation>
    <scope>NUCLEOTIDE SEQUENCE [LARGE SCALE GENOMIC DNA]</scope>
    <source>
        <strain evidence="6 7">B29T1</strain>
    </source>
</reference>
<evidence type="ECO:0000313" key="7">
    <source>
        <dbReference type="Proteomes" id="UP000197065"/>
    </source>
</evidence>
<dbReference type="CDD" id="cd07737">
    <property type="entry name" value="YcbL-like_MBL-fold"/>
    <property type="match status" value="1"/>
</dbReference>